<dbReference type="Proteomes" id="UP000007819">
    <property type="component" value="Chromosome A2"/>
</dbReference>
<dbReference type="OrthoDB" id="7373810at2759"/>
<dbReference type="AlphaFoldDB" id="A0A8R2JSL6"/>
<protein>
    <recommendedName>
        <fullName evidence="12">Odorant receptor</fullName>
    </recommendedName>
</protein>
<dbReference type="GO" id="GO:0004984">
    <property type="term" value="F:olfactory receptor activity"/>
    <property type="evidence" value="ECO:0007669"/>
    <property type="project" value="InterPro"/>
</dbReference>
<keyword evidence="11" id="KW-1185">Reference proteome</keyword>
<evidence type="ECO:0008006" key="12">
    <source>
        <dbReference type="Google" id="ProtNLM"/>
    </source>
</evidence>
<organism evidence="10 11">
    <name type="scientific">Acyrthosiphon pisum</name>
    <name type="common">Pea aphid</name>
    <dbReference type="NCBI Taxonomy" id="7029"/>
    <lineage>
        <taxon>Eukaryota</taxon>
        <taxon>Metazoa</taxon>
        <taxon>Ecdysozoa</taxon>
        <taxon>Arthropoda</taxon>
        <taxon>Hexapoda</taxon>
        <taxon>Insecta</taxon>
        <taxon>Pterygota</taxon>
        <taxon>Neoptera</taxon>
        <taxon>Paraneoptera</taxon>
        <taxon>Hemiptera</taxon>
        <taxon>Sternorrhyncha</taxon>
        <taxon>Aphidomorpha</taxon>
        <taxon>Aphidoidea</taxon>
        <taxon>Aphididae</taxon>
        <taxon>Macrosiphini</taxon>
        <taxon>Acyrthosiphon</taxon>
    </lineage>
</organism>
<feature type="transmembrane region" description="Helical" evidence="9">
    <location>
        <begin position="137"/>
        <end position="161"/>
    </location>
</feature>
<evidence type="ECO:0000313" key="11">
    <source>
        <dbReference type="Proteomes" id="UP000007819"/>
    </source>
</evidence>
<evidence type="ECO:0000256" key="5">
    <source>
        <dbReference type="ARBA" id="ARBA00022989"/>
    </source>
</evidence>
<feature type="transmembrane region" description="Helical" evidence="9">
    <location>
        <begin position="272"/>
        <end position="292"/>
    </location>
</feature>
<evidence type="ECO:0000256" key="7">
    <source>
        <dbReference type="ARBA" id="ARBA00023170"/>
    </source>
</evidence>
<evidence type="ECO:0000256" key="1">
    <source>
        <dbReference type="ARBA" id="ARBA00004141"/>
    </source>
</evidence>
<keyword evidence="5 9" id="KW-1133">Transmembrane helix</keyword>
<dbReference type="KEGG" id="api:115034143"/>
<dbReference type="Pfam" id="PF02949">
    <property type="entry name" value="7tm_6"/>
    <property type="match status" value="1"/>
</dbReference>
<keyword evidence="7" id="KW-0675">Receptor</keyword>
<evidence type="ECO:0000256" key="3">
    <source>
        <dbReference type="ARBA" id="ARBA00022692"/>
    </source>
</evidence>
<evidence type="ECO:0000256" key="9">
    <source>
        <dbReference type="SAM" id="Phobius"/>
    </source>
</evidence>
<evidence type="ECO:0000256" key="2">
    <source>
        <dbReference type="ARBA" id="ARBA00022606"/>
    </source>
</evidence>
<keyword evidence="8" id="KW-0807">Transducer</keyword>
<evidence type="ECO:0000256" key="6">
    <source>
        <dbReference type="ARBA" id="ARBA00023136"/>
    </source>
</evidence>
<dbReference type="GO" id="GO:0016020">
    <property type="term" value="C:membrane"/>
    <property type="evidence" value="ECO:0007669"/>
    <property type="project" value="UniProtKB-SubCell"/>
</dbReference>
<dbReference type="GO" id="GO:0007165">
    <property type="term" value="P:signal transduction"/>
    <property type="evidence" value="ECO:0007669"/>
    <property type="project" value="UniProtKB-KW"/>
</dbReference>
<feature type="transmembrane region" description="Helical" evidence="9">
    <location>
        <begin position="338"/>
        <end position="359"/>
    </location>
</feature>
<sequence length="368" mass="43348">MNTFKDQDVAINLKLLKQCHFYQIFDSSNRKVFGWNVHQISFVMFAVVVQCFVCYGNAGSVFEKDDVVTNIDYFLIFYTNIHTYLSLWKLIVYLYNAKKILKVFNVTRINFLTSETCCNYSEILHKYRDKTIRFTNWYIIFSIVVIIQWLIFPLVLNMFMISGNSNVRYKNIMNLRYDVSTHTYNQYIIIFVLMETTTLSFAMYFMVMTDLILISFCSAIITQQEVLIHAFKNIGHEDKSQIKYYEQLKSILRDQQHLNLKTQSFYSAMKPIVLLAVAINSTFIIILTYLFILRERVNLSLYSCDWTKMNLKFKKLLLLSMQMNNANQMLIRASPKKIINLQLFASIISMSYNVVSVMLKTTTPKSSR</sequence>
<dbReference type="GO" id="GO:0005549">
    <property type="term" value="F:odorant binding"/>
    <property type="evidence" value="ECO:0007669"/>
    <property type="project" value="InterPro"/>
</dbReference>
<dbReference type="EnsemblMetazoa" id="XM_029489931.1">
    <property type="protein sequence ID" value="XP_029345791.1"/>
    <property type="gene ID" value="LOC115034143"/>
</dbReference>
<keyword evidence="3 9" id="KW-0812">Transmembrane</keyword>
<reference evidence="10" key="2">
    <citation type="submission" date="2022-06" db="UniProtKB">
        <authorList>
            <consortium name="EnsemblMetazoa"/>
        </authorList>
    </citation>
    <scope>IDENTIFICATION</scope>
</reference>
<comment type="subcellular location">
    <subcellularLocation>
        <location evidence="1">Membrane</location>
        <topology evidence="1">Multi-pass membrane protein</topology>
    </subcellularLocation>
</comment>
<evidence type="ECO:0000256" key="8">
    <source>
        <dbReference type="ARBA" id="ARBA00023224"/>
    </source>
</evidence>
<name>A0A8R2JSL6_ACYPI</name>
<keyword evidence="4" id="KW-0552">Olfaction</keyword>
<reference evidence="11" key="1">
    <citation type="submission" date="2010-06" db="EMBL/GenBank/DDBJ databases">
        <authorList>
            <person name="Jiang H."/>
            <person name="Abraham K."/>
            <person name="Ali S."/>
            <person name="Alsbrooks S.L."/>
            <person name="Anim B.N."/>
            <person name="Anosike U.S."/>
            <person name="Attaway T."/>
            <person name="Bandaranaike D.P."/>
            <person name="Battles P.K."/>
            <person name="Bell S.N."/>
            <person name="Bell A.V."/>
            <person name="Beltran B."/>
            <person name="Bickham C."/>
            <person name="Bustamante Y."/>
            <person name="Caleb T."/>
            <person name="Canada A."/>
            <person name="Cardenas V."/>
            <person name="Carter K."/>
            <person name="Chacko J."/>
            <person name="Chandrabose M.N."/>
            <person name="Chavez D."/>
            <person name="Chavez A."/>
            <person name="Chen L."/>
            <person name="Chu H.-S."/>
            <person name="Claassen K.J."/>
            <person name="Cockrell R."/>
            <person name="Collins M."/>
            <person name="Cooper J.A."/>
            <person name="Cree A."/>
            <person name="Curry S.M."/>
            <person name="Da Y."/>
            <person name="Dao M.D."/>
            <person name="Das B."/>
            <person name="Davila M.-L."/>
            <person name="Davy-Carroll L."/>
            <person name="Denson S."/>
            <person name="Dinh H."/>
            <person name="Ebong V.E."/>
            <person name="Edwards J.R."/>
            <person name="Egan A."/>
            <person name="El-Daye J."/>
            <person name="Escobedo L."/>
            <person name="Fernandez S."/>
            <person name="Fernando P.R."/>
            <person name="Flagg N."/>
            <person name="Forbes L.D."/>
            <person name="Fowler R.G."/>
            <person name="Fu Q."/>
            <person name="Gabisi R.A."/>
            <person name="Ganer J."/>
            <person name="Garbino Pronczuk A."/>
            <person name="Garcia R.M."/>
            <person name="Garner T."/>
            <person name="Garrett T.E."/>
            <person name="Gonzalez D.A."/>
            <person name="Hamid H."/>
            <person name="Hawkins E.S."/>
            <person name="Hirani K."/>
            <person name="Hogues M.E."/>
            <person name="Hollins B."/>
            <person name="Hsiao C.-H."/>
            <person name="Jabil R."/>
            <person name="James M.L."/>
            <person name="Jhangiani S.N."/>
            <person name="Johnson B."/>
            <person name="Johnson Q."/>
            <person name="Joshi V."/>
            <person name="Kalu J.B."/>
            <person name="Kam C."/>
            <person name="Kashfia A."/>
            <person name="Keebler J."/>
            <person name="Kisamo H."/>
            <person name="Kovar C.L."/>
            <person name="Lago L.A."/>
            <person name="Lai C.-Y."/>
            <person name="Laidlaw J."/>
            <person name="Lara F."/>
            <person name="Le T.-K."/>
            <person name="Lee S.L."/>
            <person name="Legall F.H."/>
            <person name="Lemon S.J."/>
            <person name="Lewis L.R."/>
            <person name="Li B."/>
            <person name="Liu Y."/>
            <person name="Liu Y.-S."/>
            <person name="Lopez J."/>
            <person name="Lozado R.J."/>
            <person name="Lu J."/>
            <person name="Madu R.C."/>
            <person name="Maheshwari M."/>
            <person name="Maheshwari R."/>
            <person name="Malloy K."/>
            <person name="Martinez E."/>
            <person name="Mathew T."/>
            <person name="Mercado I.C."/>
            <person name="Mercado C."/>
            <person name="Meyer B."/>
            <person name="Montgomery K."/>
            <person name="Morgan M.B."/>
            <person name="Munidasa M."/>
            <person name="Nazareth L.V."/>
            <person name="Nelson J."/>
            <person name="Ng B.M."/>
            <person name="Nguyen N.B."/>
            <person name="Nguyen P.Q."/>
            <person name="Nguyen T."/>
            <person name="Obregon M."/>
            <person name="Okwuonu G.O."/>
            <person name="Onwere C.G."/>
            <person name="Orozco G."/>
            <person name="Parra A."/>
            <person name="Patel S."/>
            <person name="Patil S."/>
            <person name="Perez A."/>
            <person name="Perez Y."/>
            <person name="Pham C."/>
            <person name="Primus E.L."/>
            <person name="Pu L.-L."/>
            <person name="Puazo M."/>
            <person name="Qin X."/>
            <person name="Quiroz J.B."/>
            <person name="Reese J."/>
            <person name="Richards S."/>
            <person name="Rives C.M."/>
            <person name="Robberts R."/>
            <person name="Ruiz S.J."/>
            <person name="Ruiz M.J."/>
            <person name="Santibanez J."/>
            <person name="Schneider B.W."/>
            <person name="Sisson I."/>
            <person name="Smith M."/>
            <person name="Sodergren E."/>
            <person name="Song X.-Z."/>
            <person name="Song B.B."/>
            <person name="Summersgill H."/>
            <person name="Thelus R."/>
            <person name="Thornton R.D."/>
            <person name="Trejos Z.Y."/>
            <person name="Usmani K."/>
            <person name="Vattathil S."/>
            <person name="Villasana D."/>
            <person name="Walker D.L."/>
            <person name="Wang S."/>
            <person name="Wang K."/>
            <person name="White C.S."/>
            <person name="Williams A.C."/>
            <person name="Williamson J."/>
            <person name="Wilson K."/>
            <person name="Woghiren I.O."/>
            <person name="Woodworth J.R."/>
            <person name="Worley K.C."/>
            <person name="Wright R.A."/>
            <person name="Wu W."/>
            <person name="Young L."/>
            <person name="Zhang L."/>
            <person name="Zhang J."/>
            <person name="Zhu Y."/>
            <person name="Muzny D.M."/>
            <person name="Weinstock G."/>
            <person name="Gibbs R.A."/>
        </authorList>
    </citation>
    <scope>NUCLEOTIDE SEQUENCE [LARGE SCALE GENOMIC DNA]</scope>
    <source>
        <strain evidence="11">LSR1</strain>
    </source>
</reference>
<keyword evidence="2" id="KW-0716">Sensory transduction</keyword>
<dbReference type="GeneID" id="115034143"/>
<evidence type="ECO:0000256" key="4">
    <source>
        <dbReference type="ARBA" id="ARBA00022725"/>
    </source>
</evidence>
<dbReference type="InterPro" id="IPR004117">
    <property type="entry name" value="7tm6_olfct_rcpt"/>
</dbReference>
<feature type="transmembrane region" description="Helical" evidence="9">
    <location>
        <begin position="40"/>
        <end position="62"/>
    </location>
</feature>
<dbReference type="RefSeq" id="XP_029345791.1">
    <property type="nucleotide sequence ID" value="XM_029489931.1"/>
</dbReference>
<keyword evidence="6 9" id="KW-0472">Membrane</keyword>
<feature type="transmembrane region" description="Helical" evidence="9">
    <location>
        <begin position="74"/>
        <end position="95"/>
    </location>
</feature>
<proteinExistence type="predicted"/>
<evidence type="ECO:0000313" key="10">
    <source>
        <dbReference type="EnsemblMetazoa" id="XP_029345791.1"/>
    </source>
</evidence>
<accession>A0A8R2JSL6</accession>